<dbReference type="CDD" id="cd00838">
    <property type="entry name" value="MPP_superfamily"/>
    <property type="match status" value="1"/>
</dbReference>
<dbReference type="InterPro" id="IPR029052">
    <property type="entry name" value="Metallo-depent_PP-like"/>
</dbReference>
<accession>A0A413FEI9</accession>
<reference evidence="2 3" key="1">
    <citation type="submission" date="2018-08" db="EMBL/GenBank/DDBJ databases">
        <title>A genome reference for cultivated species of the human gut microbiota.</title>
        <authorList>
            <person name="Zou Y."/>
            <person name="Xue W."/>
            <person name="Luo G."/>
        </authorList>
    </citation>
    <scope>NUCLEOTIDE SEQUENCE [LARGE SCALE GENOMIC DNA]</scope>
    <source>
        <strain evidence="2 3">AF04-15</strain>
    </source>
</reference>
<dbReference type="OrthoDB" id="9787800at2"/>
<evidence type="ECO:0000313" key="2">
    <source>
        <dbReference type="EMBL" id="RGX28905.1"/>
    </source>
</evidence>
<dbReference type="Gene3D" id="3.60.21.10">
    <property type="match status" value="1"/>
</dbReference>
<evidence type="ECO:0000313" key="3">
    <source>
        <dbReference type="Proteomes" id="UP000283880"/>
    </source>
</evidence>
<dbReference type="RefSeq" id="WP_007709253.1">
    <property type="nucleotide sequence ID" value="NZ_BAABXR010000001.1"/>
</dbReference>
<sequence length="247" mass="29583">MIFVTGDCHGDYRKLSSTAFREQKEMDRQDFVIVCGDFGYWDRSRQEEYWMDWLARKDFTLLFVDGNHENYDLLAEFPVQMWHGGKVQMIRENVIHLMRGQMFNLQGRRFFTFGGARSHDIVDGILEPDDPELRDKVKRLEGAGALYRINHLTWWKEEMPSKQEYEEGRSCLEQNGWKCDYILSHCAPSSVQAQLSCGRFDTDPLTVYLEEIKERCEYRKWFFGHYHEDELVDDRHMVLYHRIERVV</sequence>
<dbReference type="Pfam" id="PF00149">
    <property type="entry name" value="Metallophos"/>
    <property type="match status" value="1"/>
</dbReference>
<name>A0A413FEI9_9FIRM</name>
<dbReference type="AlphaFoldDB" id="A0A413FEI9"/>
<dbReference type="Proteomes" id="UP000283880">
    <property type="component" value="Unassembled WGS sequence"/>
</dbReference>
<dbReference type="EMBL" id="QSBM01000009">
    <property type="protein sequence ID" value="RGX28905.1"/>
    <property type="molecule type" value="Genomic_DNA"/>
</dbReference>
<feature type="domain" description="Calcineurin-like phosphoesterase" evidence="1">
    <location>
        <begin position="2"/>
        <end position="228"/>
    </location>
</feature>
<evidence type="ECO:0000259" key="1">
    <source>
        <dbReference type="Pfam" id="PF00149"/>
    </source>
</evidence>
<comment type="caution">
    <text evidence="2">The sequence shown here is derived from an EMBL/GenBank/DDBJ whole genome shotgun (WGS) entry which is preliminary data.</text>
</comment>
<organism evidence="2 3">
    <name type="scientific">Enterocloster asparagiformis</name>
    <dbReference type="NCBI Taxonomy" id="333367"/>
    <lineage>
        <taxon>Bacteria</taxon>
        <taxon>Bacillati</taxon>
        <taxon>Bacillota</taxon>
        <taxon>Clostridia</taxon>
        <taxon>Lachnospirales</taxon>
        <taxon>Lachnospiraceae</taxon>
        <taxon>Enterocloster</taxon>
    </lineage>
</organism>
<protein>
    <submittedName>
        <fullName evidence="2">Metallophosphoesterase</fullName>
    </submittedName>
</protein>
<dbReference type="InterPro" id="IPR004843">
    <property type="entry name" value="Calcineurin-like_PHP"/>
</dbReference>
<proteinExistence type="predicted"/>
<dbReference type="GO" id="GO:0016787">
    <property type="term" value="F:hydrolase activity"/>
    <property type="evidence" value="ECO:0007669"/>
    <property type="project" value="InterPro"/>
</dbReference>
<dbReference type="SUPFAM" id="SSF56300">
    <property type="entry name" value="Metallo-dependent phosphatases"/>
    <property type="match status" value="1"/>
</dbReference>
<gene>
    <name evidence="2" type="ORF">DWV29_12540</name>
</gene>